<dbReference type="EMBL" id="CP031198">
    <property type="protein sequence ID" value="QCZ53210.1"/>
    <property type="molecule type" value="Genomic_DNA"/>
</dbReference>
<sequence length="155" mass="17490">MKRLGQVLSASSFHDIFVIPIARYTSVYLKSLPLFIVLTLLTGRYANGSYIFSWTLASGYLIICYLLFAPEQIITAKLKTRGLTRQSTTFTMPTLASPRAKIYAAGLPLMPLKDYTQNQTRLLPGLFIFVVAFIFGPEILLVLLLLSYYLRRGIQ</sequence>
<reference evidence="1 2" key="1">
    <citation type="submission" date="2018-07" db="EMBL/GenBank/DDBJ databases">
        <authorList>
            <person name="Feyereisen M."/>
        </authorList>
    </citation>
    <scope>NUCLEOTIDE SEQUENCE [LARGE SCALE GENOMIC DNA]</scope>
    <source>
        <strain evidence="1 2">UCCLBBS449</strain>
    </source>
</reference>
<organism evidence="1 2">
    <name type="scientific">Levilactobacillus brevis</name>
    <name type="common">Lactobacillus brevis</name>
    <dbReference type="NCBI Taxonomy" id="1580"/>
    <lineage>
        <taxon>Bacteria</taxon>
        <taxon>Bacillati</taxon>
        <taxon>Bacillota</taxon>
        <taxon>Bacilli</taxon>
        <taxon>Lactobacillales</taxon>
        <taxon>Lactobacillaceae</taxon>
        <taxon>Levilactobacillus</taxon>
    </lineage>
</organism>
<name>A0A5B7Y0A7_LEVBR</name>
<evidence type="ECO:0000313" key="2">
    <source>
        <dbReference type="Proteomes" id="UP000307074"/>
    </source>
</evidence>
<proteinExistence type="predicted"/>
<gene>
    <name evidence="1" type="ORF">UCCLBBS449_1255</name>
</gene>
<protein>
    <submittedName>
        <fullName evidence="1">Uncharacterized protein</fullName>
    </submittedName>
</protein>
<evidence type="ECO:0000313" key="1">
    <source>
        <dbReference type="EMBL" id="QCZ53210.1"/>
    </source>
</evidence>
<accession>A0A5B7Y0A7</accession>
<dbReference type="RefSeq" id="WP_042520529.1">
    <property type="nucleotide sequence ID" value="NZ_CAKMBG010000001.1"/>
</dbReference>
<dbReference type="AlphaFoldDB" id="A0A5B7Y0A7"/>
<dbReference type="Proteomes" id="UP000307074">
    <property type="component" value="Chromosome"/>
</dbReference>